<dbReference type="STRING" id="105696.A0A1Y2LQA1"/>
<evidence type="ECO:0000313" key="3">
    <source>
        <dbReference type="Proteomes" id="UP000193240"/>
    </source>
</evidence>
<protein>
    <submittedName>
        <fullName evidence="2">Uncharacterized protein</fullName>
    </submittedName>
</protein>
<organism evidence="2 3">
    <name type="scientific">Epicoccum nigrum</name>
    <name type="common">Soil fungus</name>
    <name type="synonym">Epicoccum purpurascens</name>
    <dbReference type="NCBI Taxonomy" id="105696"/>
    <lineage>
        <taxon>Eukaryota</taxon>
        <taxon>Fungi</taxon>
        <taxon>Dikarya</taxon>
        <taxon>Ascomycota</taxon>
        <taxon>Pezizomycotina</taxon>
        <taxon>Dothideomycetes</taxon>
        <taxon>Pleosporomycetidae</taxon>
        <taxon>Pleosporales</taxon>
        <taxon>Pleosporineae</taxon>
        <taxon>Didymellaceae</taxon>
        <taxon>Epicoccum</taxon>
    </lineage>
</organism>
<sequence length="291" mass="33667">MAEWTVVTSRKRKTEKTPVTSNPETEIPETELPEPGIQDNGPTKLCHPNERYTATDDKNIYLELDDRYLSYRMGWPRLPPLPLRNSSRDAHLWISDPDTIISQVGALFKSCPITWLGAGFTYRTPYNLATVRHGLDDHHTFLVLVEYPRKEQLGVVCRLIVEICKILMQQADTRYTYIEVIDHRATPELRSYAIEPGHQFWSRQELIRETVMQEIVKQGQACLRVEIMRRGLFQWERRALCPVTVVVSTLTADDEVWRKVIIPRARRRLDGILKDVMVKVLQGADDGSAVW</sequence>
<accession>A0A1Y2LQA1</accession>
<reference evidence="2 3" key="1">
    <citation type="journal article" date="2017" name="Genome Announc.">
        <title>Genome sequence of the saprophytic ascomycete Epicoccum nigrum ICMP 19927 strain isolated from New Zealand.</title>
        <authorList>
            <person name="Fokin M."/>
            <person name="Fleetwood D."/>
            <person name="Weir B.S."/>
            <person name="Villas-Boas S.G."/>
        </authorList>
    </citation>
    <scope>NUCLEOTIDE SEQUENCE [LARGE SCALE GENOMIC DNA]</scope>
    <source>
        <strain evidence="2 3">ICMP 19927</strain>
    </source>
</reference>
<dbReference type="EMBL" id="KZ107852">
    <property type="protein sequence ID" value="OSS46081.1"/>
    <property type="molecule type" value="Genomic_DNA"/>
</dbReference>
<gene>
    <name evidence="2" type="ORF">B5807_08315</name>
</gene>
<dbReference type="InParanoid" id="A0A1Y2LQA1"/>
<keyword evidence="3" id="KW-1185">Reference proteome</keyword>
<evidence type="ECO:0000256" key="1">
    <source>
        <dbReference type="SAM" id="MobiDB-lite"/>
    </source>
</evidence>
<evidence type="ECO:0000313" key="2">
    <source>
        <dbReference type="EMBL" id="OSS46081.1"/>
    </source>
</evidence>
<feature type="region of interest" description="Disordered" evidence="1">
    <location>
        <begin position="1"/>
        <end position="47"/>
    </location>
</feature>
<name>A0A1Y2LQA1_EPING</name>
<dbReference type="AlphaFoldDB" id="A0A1Y2LQA1"/>
<proteinExistence type="predicted"/>
<dbReference type="Proteomes" id="UP000193240">
    <property type="component" value="Unassembled WGS sequence"/>
</dbReference>